<reference evidence="22 23" key="1">
    <citation type="submission" date="2019-09" db="EMBL/GenBank/DDBJ databases">
        <title>Bird 10,000 Genomes (B10K) Project - Family phase.</title>
        <authorList>
            <person name="Zhang G."/>
        </authorList>
    </citation>
    <scope>NUCLEOTIDE SEQUENCE [LARGE SCALE GENOMIC DNA]</scope>
    <source>
        <strain evidence="22">B10K-DU-002-51</strain>
        <tissue evidence="22">Muscle</tissue>
    </source>
</reference>
<keyword evidence="9" id="KW-0949">S-adenosyl-L-methionine</keyword>
<dbReference type="GO" id="GO:0030154">
    <property type="term" value="P:cell differentiation"/>
    <property type="evidence" value="ECO:0007669"/>
    <property type="project" value="UniProtKB-KW"/>
</dbReference>
<evidence type="ECO:0000256" key="1">
    <source>
        <dbReference type="ARBA" id="ARBA00004123"/>
    </source>
</evidence>
<evidence type="ECO:0000256" key="9">
    <source>
        <dbReference type="ARBA" id="ARBA00022691"/>
    </source>
</evidence>
<evidence type="ECO:0000256" key="6">
    <source>
        <dbReference type="ARBA" id="ARBA00022553"/>
    </source>
</evidence>
<keyword evidence="12" id="KW-0862">Zinc</keyword>
<keyword evidence="23" id="KW-1185">Reference proteome</keyword>
<feature type="compositionally biased region" description="Basic and acidic residues" evidence="17">
    <location>
        <begin position="458"/>
        <end position="513"/>
    </location>
</feature>
<feature type="compositionally biased region" description="Polar residues" evidence="17">
    <location>
        <begin position="1138"/>
        <end position="1151"/>
    </location>
</feature>
<feature type="region of interest" description="Disordered" evidence="17">
    <location>
        <begin position="215"/>
        <end position="546"/>
    </location>
</feature>
<feature type="region of interest" description="Disordered" evidence="17">
    <location>
        <begin position="1274"/>
        <end position="1422"/>
    </location>
</feature>
<dbReference type="Pfam" id="PF00397">
    <property type="entry name" value="WW"/>
    <property type="match status" value="1"/>
</dbReference>
<dbReference type="SMART" id="SM00570">
    <property type="entry name" value="AWS"/>
    <property type="match status" value="1"/>
</dbReference>
<feature type="compositionally biased region" description="Basic and acidic residues" evidence="17">
    <location>
        <begin position="392"/>
        <end position="403"/>
    </location>
</feature>
<evidence type="ECO:0000256" key="5">
    <source>
        <dbReference type="ARBA" id="ARBA00022473"/>
    </source>
</evidence>
<dbReference type="PANTHER" id="PTHR46711">
    <property type="entry name" value="HISTONE-LYSINE N-METHYLTRANSFERASE SETD2"/>
    <property type="match status" value="1"/>
</dbReference>
<evidence type="ECO:0000313" key="22">
    <source>
        <dbReference type="EMBL" id="NXW66492.1"/>
    </source>
</evidence>
<sequence>QGKPETVQKAGFIKGPVFKGIASSRFLPKGTKTKVNLEEQGRQKVSFSFSLTKKTLPNRFLTALGNEKQNESQTSPAAPLQTDFNPKSKMDLGDAAGSAEEPSPPKPKVELGKIHFKKHLLSVTAKPPPATAATLPPPAVTPVTEPAAPAADFPSTPPPPPPPPPPTASPAALLPVPAAAALPQLPVTLMSTLLLSAPVEVEVPALKDPCHALAKGASEPDVKQDAVSHSLEERGTQNTAEQTEITPQKEDSHIGKEDEVSDGSKGAPLCSRRQGAKRKFSQSDGTLLGSESDEDSVRTSSSQRSHELKISSTEKERDPRRSSASLRGDDLGKSSSRSKSDRDEKYSSYSKSERDSRYTSSRSRSDRERRRSRSHSRSRSDRGSRTSSSYSRSERSHYYESDRRYHRSSPYRERSRYSRSYADSRARDSSDSEDEYRRTHSRSSDSRRTSSHSSSSYRDSRTSYSKSDRDKVESSHADVERRGRSSSKADRDSKRTSESEVTKRCSPLDELGYRKGTSHSKPDSNVNSSRYKSTPSKTPTPKPDKFKSSFCCTESIEEIKQRSNSLDLETSCLKSNEIRVSIAKKLEREKTLSPLNQFNDSPAFKKADESNAGFANSKSEELAGNECHDSVKEQATLLKPDQLRTCFPTESGVNGSPEGSADGLATSSASKAEDLTASSDHSLCRSEASLVVKMSPLYPLPSNGFESTQEQEPDDSRVQSSECNSLFSQVEAPVPQRQGEATPLLIVNVDQTKPLLKKLDDQETPCDKTKEPVFCYVSDDATPALYHSEVEIEAEPADVKVTSETFLDMQVEPQTVTCDYESTEDYPSKPACDDEHGHPALETNLEVESSSMDLFQEDCSLRLRSDHPMPPESISSKWDVPPPDGCQEAEEMLELDTLHADRGSAEVKPSFKDEHSYYSEVPLEHRRREVVEENAVSTEGVVLDDLRVQCPGVLAEKDEGNEPLVASAFPDALFPSCDVIVTTEEMETVTQAPTCDSSGNAAEFVPAGHDDYSDTGESDSEAGSDDSDTEDSDSDDGTPRKRLQSVVVIPKNSTIVMEESSPGSSRSSQGNRRFSDHWDDERPEPSRPYYEERAENMTSKSGLQVESRCSPRGMEKSPATSTELSRKETEELRPEPCQPQSDGVDSTSQADLTADSHGKPSPDERITLQELMSLGRPISQQDEQPFCLPESFESADKARHQMSSSKPDSRQGKGGLNQSGLGDFSRLDGFQPTEGLSGLSWDFNQTEKPSSTYQQPDSSFGVYSGYVYQPGSGAYGGSQGYWQGNGYWDARSASRPSAVNYERIQGQVPDSLTEDHEEYEVDDRWDDECKPRFPSPSSKCQTLGQKEKGSVQAHEISSNSTKEPVPAGEKKEEVKVSEKNDAKERGPPKKRRPEVESDSESDVDSREKKKLKAEGEQVESALQDSSMVGRLCIMDDFRDPQRWKEFAKQGKMPCYFDLIEENVYLTERKKNKSHRDIKRMLCECPPLSKEERAQGEVACGEDCLNRLLMIECSSRCPNGDYCSNRRFQKKQHADVEVILTEKKGWGLRAAKDLPSNTFVLEYCGEVLDHKEFKARVKEYARNKNIHYYFMALKNDEIIDATQKGNCSRFMNHSCEPNCETQKWTVNGQLRVGFFTTKLVPSGSELTFDYQFQRYGKEAQKCFCGSANCRGYLGGENRVSIRAAGGKMKKERSRKKDSVDGELEALLENGEGLSDKNQVLSLSRLMVRIETLEQKLTCLKLIQNTHSQSCLKSFLECHGLSLLWIWMTELGDGRGSTANNLKLQLEIMKTLELLPIPTKNMLEESKVLPIIQRWAQTKTAVPQLSEGDGYSSENTSRAHTPLNTPDLSTKQSAEGDMDTPKKLVFRRLKIISENSMDSAISDTTSELEGKEGKEDLDQLEGAPMEVPEEQQQQPQQQEIKAAVDVPVESTKPQAGELEAEPEAEVKESNGGKLEEPIAMETPSQDEEEGVSDVESERSQEQTDKMVDVSDLATRLLDSWKELKEVYRIPKKSQAEKENSADRGRETAGLRDQTPTPKNPILSRERDPERQSQSKEKKRRRDSLSPPSSAYERGTKRPEDRQVVYDTPASSKKKVRLKDRNKLSTEERRKLFEQEVAQREAQKQQQQLQNLGMTSPLPYDSMGYGTPHHSFIGYPPGYPMQAYVDPSNPNAGKVLLPTPTMDSMCSPAAYEHPQTLVGHTVEPTLTTPQPVPVVQHVATTMEVTTPQYVAQSDTVVHQEANMAVLPVATPGPVQSQSYGVWDSSQQTVAVQQQYSPAQSQPAIYYQGQTCQTVYGVTSPYSQTTPPIVQSYAQPGLQYIQGQQIYTAHPQGVIVQPPTAVTTIVAAGQPQPIQQPELVVTNNLLDLPPPSPPKPKTIVLPPNWKTARDPEGKIYYYHVVTRQTQWDPPTWDSPGDDASLEHEAEMDLGTPTYDENPMKVSWEARLDSAGECAGTSLGSSLGISWEAQWNWAVKFTGTVGGIPERRVTGNTGNDGGPWWPLLSPQLTHGVMNKELKYCKNPEDLECNENVKHKTKEYIKKYMQKFGAIYKPKEDTELE</sequence>
<gene>
    <name evidence="22" type="primary">Setd2</name>
    <name evidence="22" type="ORF">EURGUL_R10017</name>
</gene>
<evidence type="ECO:0000256" key="15">
    <source>
        <dbReference type="ARBA" id="ARBA00023163"/>
    </source>
</evidence>
<feature type="compositionally biased region" description="Polar residues" evidence="17">
    <location>
        <begin position="665"/>
        <end position="681"/>
    </location>
</feature>
<dbReference type="InterPro" id="IPR001214">
    <property type="entry name" value="SET_dom"/>
</dbReference>
<dbReference type="InterPro" id="IPR042294">
    <property type="entry name" value="SETD2_animal"/>
</dbReference>
<dbReference type="GO" id="GO:0032259">
    <property type="term" value="P:methylation"/>
    <property type="evidence" value="ECO:0007669"/>
    <property type="project" value="UniProtKB-KW"/>
</dbReference>
<feature type="compositionally biased region" description="Basic and acidic residues" evidence="17">
    <location>
        <begin position="2071"/>
        <end position="2081"/>
    </location>
</feature>
<dbReference type="GO" id="GO:0006355">
    <property type="term" value="P:regulation of DNA-templated transcription"/>
    <property type="evidence" value="ECO:0007669"/>
    <property type="project" value="InterPro"/>
</dbReference>
<evidence type="ECO:0000259" key="18">
    <source>
        <dbReference type="PROSITE" id="PS50020"/>
    </source>
</evidence>
<dbReference type="Proteomes" id="UP000541249">
    <property type="component" value="Unassembled WGS sequence"/>
</dbReference>
<comment type="subcellular location">
    <subcellularLocation>
        <location evidence="2">Chromosome</location>
    </subcellularLocation>
    <subcellularLocation>
        <location evidence="1">Nucleus</location>
    </subcellularLocation>
</comment>
<feature type="compositionally biased region" description="Acidic residues" evidence="17">
    <location>
        <begin position="1013"/>
        <end position="1036"/>
    </location>
</feature>
<dbReference type="InterPro" id="IPR038190">
    <property type="entry name" value="SRI_sf"/>
</dbReference>
<protein>
    <recommendedName>
        <fullName evidence="3">[histone H3]-lysine(36) N-trimethyltransferase</fullName>
        <ecNumber evidence="3">2.1.1.359</ecNumber>
    </recommendedName>
</protein>
<feature type="compositionally biased region" description="Basic and acidic residues" evidence="17">
    <location>
        <begin position="1973"/>
        <end position="1986"/>
    </location>
</feature>
<dbReference type="Pfam" id="PF08236">
    <property type="entry name" value="SRI"/>
    <property type="match status" value="1"/>
</dbReference>
<dbReference type="GO" id="GO:0005694">
    <property type="term" value="C:chromosome"/>
    <property type="evidence" value="ECO:0007669"/>
    <property type="project" value="UniProtKB-SubCell"/>
</dbReference>
<dbReference type="PROSITE" id="PS51215">
    <property type="entry name" value="AWS"/>
    <property type="match status" value="1"/>
</dbReference>
<evidence type="ECO:0000256" key="3">
    <source>
        <dbReference type="ARBA" id="ARBA00012178"/>
    </source>
</evidence>
<feature type="compositionally biased region" description="Basic and acidic residues" evidence="17">
    <location>
        <begin position="247"/>
        <end position="258"/>
    </location>
</feature>
<accession>A0A7L4DYW5</accession>
<dbReference type="GO" id="GO:0046872">
    <property type="term" value="F:metal ion binding"/>
    <property type="evidence" value="ECO:0007669"/>
    <property type="project" value="UniProtKB-KW"/>
</dbReference>
<feature type="region of interest" description="Disordered" evidence="17">
    <location>
        <begin position="699"/>
        <end position="724"/>
    </location>
</feature>
<evidence type="ECO:0000256" key="10">
    <source>
        <dbReference type="ARBA" id="ARBA00022723"/>
    </source>
</evidence>
<dbReference type="InterPro" id="IPR046341">
    <property type="entry name" value="SET_dom_sf"/>
</dbReference>
<feature type="region of interest" description="Disordered" evidence="17">
    <location>
        <begin position="593"/>
        <end position="681"/>
    </location>
</feature>
<dbReference type="InterPro" id="IPR044437">
    <property type="entry name" value="SETD2/Set2_SET"/>
</dbReference>
<dbReference type="Pfam" id="PF17907">
    <property type="entry name" value="AWS"/>
    <property type="match status" value="1"/>
</dbReference>
<dbReference type="SMART" id="SM00317">
    <property type="entry name" value="SET"/>
    <property type="match status" value="1"/>
</dbReference>
<evidence type="ECO:0000256" key="11">
    <source>
        <dbReference type="ARBA" id="ARBA00022782"/>
    </source>
</evidence>
<feature type="compositionally biased region" description="Acidic residues" evidence="17">
    <location>
        <begin position="1315"/>
        <end position="1326"/>
    </location>
</feature>
<feature type="region of interest" description="Disordered" evidence="17">
    <location>
        <begin position="1821"/>
        <end position="1858"/>
    </location>
</feature>
<dbReference type="SMART" id="SM00508">
    <property type="entry name" value="PostSET"/>
    <property type="match status" value="1"/>
</dbReference>
<keyword evidence="6" id="KW-0597">Phosphoprotein</keyword>
<keyword evidence="14" id="KW-0805">Transcription regulation</keyword>
<feature type="compositionally biased region" description="Basic and acidic residues" evidence="17">
    <location>
        <begin position="618"/>
        <end position="632"/>
    </location>
</feature>
<evidence type="ECO:0000259" key="19">
    <source>
        <dbReference type="PROSITE" id="PS50280"/>
    </source>
</evidence>
<dbReference type="PROSITE" id="PS01159">
    <property type="entry name" value="WW_DOMAIN_1"/>
    <property type="match status" value="1"/>
</dbReference>
<evidence type="ECO:0000256" key="12">
    <source>
        <dbReference type="ARBA" id="ARBA00022833"/>
    </source>
</evidence>
<feature type="compositionally biased region" description="Polar residues" evidence="17">
    <location>
        <begin position="991"/>
        <end position="1000"/>
    </location>
</feature>
<feature type="domain" description="WW" evidence="18">
    <location>
        <begin position="2375"/>
        <end position="2408"/>
    </location>
</feature>
<evidence type="ECO:0000256" key="7">
    <source>
        <dbReference type="ARBA" id="ARBA00022603"/>
    </source>
</evidence>
<feature type="region of interest" description="Disordered" evidence="17">
    <location>
        <begin position="62"/>
        <end position="172"/>
    </location>
</feature>
<feature type="compositionally biased region" description="Polar residues" evidence="17">
    <location>
        <begin position="1830"/>
        <end position="1851"/>
    </location>
</feature>
<feature type="non-terminal residue" evidence="22">
    <location>
        <position position="1"/>
    </location>
</feature>
<evidence type="ECO:0000256" key="16">
    <source>
        <dbReference type="ARBA" id="ARBA00023242"/>
    </source>
</evidence>
<dbReference type="SUPFAM" id="SSF82199">
    <property type="entry name" value="SET domain"/>
    <property type="match status" value="1"/>
</dbReference>
<dbReference type="PROSITE" id="PS50280">
    <property type="entry name" value="SET"/>
    <property type="match status" value="1"/>
</dbReference>
<feature type="domain" description="SET" evidence="19">
    <location>
        <begin position="1533"/>
        <end position="1650"/>
    </location>
</feature>
<evidence type="ECO:0000256" key="8">
    <source>
        <dbReference type="ARBA" id="ARBA00022679"/>
    </source>
</evidence>
<feature type="domain" description="AWS" evidence="21">
    <location>
        <begin position="1477"/>
        <end position="1531"/>
    </location>
</feature>
<feature type="compositionally biased region" description="Basic and acidic residues" evidence="17">
    <location>
        <begin position="1996"/>
        <end position="2027"/>
    </location>
</feature>
<feature type="compositionally biased region" description="Low complexity" evidence="17">
    <location>
        <begin position="141"/>
        <end position="154"/>
    </location>
</feature>
<keyword evidence="5" id="KW-0217">Developmental protein</keyword>
<feature type="region of interest" description="Disordered" evidence="17">
    <location>
        <begin position="990"/>
        <end position="1259"/>
    </location>
</feature>
<dbReference type="InterPro" id="IPR003616">
    <property type="entry name" value="Post-SET_dom"/>
</dbReference>
<dbReference type="PROSITE" id="PS50020">
    <property type="entry name" value="WW_DOMAIN_2"/>
    <property type="match status" value="1"/>
</dbReference>
<evidence type="ECO:0000256" key="17">
    <source>
        <dbReference type="SAM" id="MobiDB-lite"/>
    </source>
</evidence>
<keyword evidence="15" id="KW-0804">Transcription</keyword>
<dbReference type="CDD" id="cd19172">
    <property type="entry name" value="SET_SETD2"/>
    <property type="match status" value="1"/>
</dbReference>
<proteinExistence type="predicted"/>
<organism evidence="22 23">
    <name type="scientific">Eurystomus gularis</name>
    <dbReference type="NCBI Taxonomy" id="325343"/>
    <lineage>
        <taxon>Eukaryota</taxon>
        <taxon>Metazoa</taxon>
        <taxon>Chordata</taxon>
        <taxon>Craniata</taxon>
        <taxon>Vertebrata</taxon>
        <taxon>Euteleostomi</taxon>
        <taxon>Archelosauria</taxon>
        <taxon>Archosauria</taxon>
        <taxon>Dinosauria</taxon>
        <taxon>Saurischia</taxon>
        <taxon>Theropoda</taxon>
        <taxon>Coelurosauria</taxon>
        <taxon>Aves</taxon>
        <taxon>Neognathae</taxon>
        <taxon>Neoaves</taxon>
        <taxon>Telluraves</taxon>
        <taxon>Coraciimorphae</taxon>
        <taxon>Coraciiformes</taxon>
        <taxon>Coraciidae</taxon>
        <taxon>Eurystomus</taxon>
    </lineage>
</organism>
<feature type="compositionally biased region" description="Polar residues" evidence="17">
    <location>
        <begin position="1242"/>
        <end position="1258"/>
    </location>
</feature>
<keyword evidence="8 22" id="KW-0808">Transferase</keyword>
<feature type="compositionally biased region" description="Basic and acidic residues" evidence="17">
    <location>
        <begin position="2041"/>
        <end position="2053"/>
    </location>
</feature>
<comment type="caution">
    <text evidence="22">The sequence shown here is derived from an EMBL/GenBank/DDBJ whole genome shotgun (WGS) entry which is preliminary data.</text>
</comment>
<dbReference type="OrthoDB" id="422362at2759"/>
<feature type="compositionally biased region" description="Low complexity" evidence="17">
    <location>
        <begin position="1908"/>
        <end position="1917"/>
    </location>
</feature>
<name>A0A7L4DYW5_9AVES</name>
<keyword evidence="11" id="KW-0221">Differentiation</keyword>
<feature type="compositionally biased region" description="Pro residues" evidence="17">
    <location>
        <begin position="126"/>
        <end position="140"/>
    </location>
</feature>
<dbReference type="Gene3D" id="2.20.70.10">
    <property type="match status" value="1"/>
</dbReference>
<feature type="compositionally biased region" description="Low complexity" evidence="17">
    <location>
        <begin position="1060"/>
        <end position="1072"/>
    </location>
</feature>
<feature type="compositionally biased region" description="Basic and acidic residues" evidence="17">
    <location>
        <begin position="1368"/>
        <end position="1387"/>
    </location>
</feature>
<dbReference type="FunFam" id="2.170.270.10:FF:000016">
    <property type="entry name" value="Histone-lysine N-methyltransferase"/>
    <property type="match status" value="1"/>
</dbReference>
<dbReference type="GO" id="GO:0140955">
    <property type="term" value="F:histone H3K36 trimethyltransferase activity"/>
    <property type="evidence" value="ECO:0007669"/>
    <property type="project" value="UniProtKB-EC"/>
</dbReference>
<dbReference type="EC" id="2.1.1.359" evidence="3"/>
<feature type="region of interest" description="Disordered" evidence="17">
    <location>
        <begin position="1904"/>
        <end position="2100"/>
    </location>
</feature>
<feature type="non-terminal residue" evidence="22">
    <location>
        <position position="2555"/>
    </location>
</feature>
<dbReference type="CDD" id="cd00201">
    <property type="entry name" value="WW"/>
    <property type="match status" value="1"/>
</dbReference>
<dbReference type="EMBL" id="VZZY01025454">
    <property type="protein sequence ID" value="NXW66492.1"/>
    <property type="molecule type" value="Genomic_DNA"/>
</dbReference>
<keyword evidence="7 22" id="KW-0489">Methyltransferase</keyword>
<evidence type="ECO:0000256" key="4">
    <source>
        <dbReference type="ARBA" id="ARBA00022454"/>
    </source>
</evidence>
<keyword evidence="10" id="KW-0479">Metal-binding</keyword>
<feature type="compositionally biased region" description="Polar residues" evidence="17">
    <location>
        <begin position="236"/>
        <end position="246"/>
    </location>
</feature>
<keyword evidence="16" id="KW-0539">Nucleus</keyword>
<dbReference type="PROSITE" id="PS50868">
    <property type="entry name" value="POST_SET"/>
    <property type="match status" value="1"/>
</dbReference>
<feature type="compositionally biased region" description="Basic and acidic residues" evidence="17">
    <location>
        <begin position="1942"/>
        <end position="1954"/>
    </location>
</feature>
<dbReference type="InterPro" id="IPR013257">
    <property type="entry name" value="SRI"/>
</dbReference>
<dbReference type="InterPro" id="IPR001202">
    <property type="entry name" value="WW_dom"/>
</dbReference>
<keyword evidence="13" id="KW-0156">Chromatin regulator</keyword>
<feature type="compositionally biased region" description="Pro residues" evidence="17">
    <location>
        <begin position="155"/>
        <end position="168"/>
    </location>
</feature>
<feature type="compositionally biased region" description="Basic and acidic residues" evidence="17">
    <location>
        <begin position="1154"/>
        <end position="1167"/>
    </location>
</feature>
<dbReference type="Gene3D" id="2.170.270.10">
    <property type="entry name" value="SET domain"/>
    <property type="match status" value="1"/>
</dbReference>
<feature type="compositionally biased region" description="Basic and acidic residues" evidence="17">
    <location>
        <begin position="304"/>
        <end position="369"/>
    </location>
</feature>
<keyword evidence="4" id="KW-0158">Chromosome</keyword>
<evidence type="ECO:0000256" key="14">
    <source>
        <dbReference type="ARBA" id="ARBA00023015"/>
    </source>
</evidence>
<feature type="compositionally biased region" description="Basic and acidic residues" evidence="17">
    <location>
        <begin position="1124"/>
        <end position="1134"/>
    </location>
</feature>
<dbReference type="InterPro" id="IPR036020">
    <property type="entry name" value="WW_dom_sf"/>
</dbReference>
<dbReference type="GO" id="GO:0005634">
    <property type="term" value="C:nucleus"/>
    <property type="evidence" value="ECO:0007669"/>
    <property type="project" value="UniProtKB-SubCell"/>
</dbReference>
<dbReference type="PANTHER" id="PTHR46711:SF1">
    <property type="entry name" value="HISTONE-LYSINE N-METHYLTRANSFERASE SETD2"/>
    <property type="match status" value="1"/>
</dbReference>
<dbReference type="SMART" id="SM00456">
    <property type="entry name" value="WW"/>
    <property type="match status" value="1"/>
</dbReference>
<dbReference type="Gene3D" id="1.10.1740.100">
    <property type="entry name" value="Set2, Rpb1 interacting domain"/>
    <property type="match status" value="1"/>
</dbReference>
<feature type="compositionally biased region" description="Acidic residues" evidence="17">
    <location>
        <begin position="1962"/>
        <end position="1972"/>
    </location>
</feature>
<evidence type="ECO:0000259" key="20">
    <source>
        <dbReference type="PROSITE" id="PS50868"/>
    </source>
</evidence>
<feature type="compositionally biased region" description="Basic and acidic residues" evidence="17">
    <location>
        <begin position="410"/>
        <end position="448"/>
    </location>
</feature>
<evidence type="ECO:0000256" key="13">
    <source>
        <dbReference type="ARBA" id="ARBA00022853"/>
    </source>
</evidence>
<feature type="domain" description="Post-SET" evidence="20">
    <location>
        <begin position="1657"/>
        <end position="1673"/>
    </location>
</feature>
<dbReference type="InterPro" id="IPR006560">
    <property type="entry name" value="AWS_dom"/>
</dbReference>
<feature type="compositionally biased region" description="Polar residues" evidence="17">
    <location>
        <begin position="1335"/>
        <end position="1344"/>
    </location>
</feature>
<feature type="compositionally biased region" description="Basic and acidic residues" evidence="17">
    <location>
        <begin position="1403"/>
        <end position="1415"/>
    </location>
</feature>
<evidence type="ECO:0000259" key="21">
    <source>
        <dbReference type="PROSITE" id="PS51215"/>
    </source>
</evidence>
<dbReference type="SUPFAM" id="SSF51045">
    <property type="entry name" value="WW domain"/>
    <property type="match status" value="1"/>
</dbReference>
<feature type="compositionally biased region" description="Basic and acidic residues" evidence="17">
    <location>
        <begin position="1073"/>
        <end position="1095"/>
    </location>
</feature>
<evidence type="ECO:0000256" key="2">
    <source>
        <dbReference type="ARBA" id="ARBA00004286"/>
    </source>
</evidence>
<dbReference type="Pfam" id="PF00856">
    <property type="entry name" value="SET"/>
    <property type="match status" value="1"/>
</dbReference>
<feature type="compositionally biased region" description="Basic and acidic residues" evidence="17">
    <location>
        <begin position="218"/>
        <end position="235"/>
    </location>
</feature>
<evidence type="ECO:0000313" key="23">
    <source>
        <dbReference type="Proteomes" id="UP000541249"/>
    </source>
</evidence>